<reference evidence="1 3" key="1">
    <citation type="journal article" date="2020" name="Microorganisms">
        <title>Reliable Identification of Environmental Pseudomonas Isolates Using the rpoD Gene.</title>
        <authorList>
            <consortium name="The Broad Institute Genome Sequencing Platform"/>
            <person name="Girard L."/>
            <person name="Lood C."/>
            <person name="Rokni-Zadeh H."/>
            <person name="van Noort V."/>
            <person name="Lavigne R."/>
            <person name="De Mot R."/>
        </authorList>
    </citation>
    <scope>NUCLEOTIDE SEQUENCE</scope>
    <source>
        <strain evidence="1 3">SWRI102</strain>
    </source>
</reference>
<organism evidence="1">
    <name type="scientific">Pseudomonas marvdashtae</name>
    <dbReference type="NCBI Taxonomy" id="2745500"/>
    <lineage>
        <taxon>Bacteria</taxon>
        <taxon>Pseudomonadati</taxon>
        <taxon>Pseudomonadota</taxon>
        <taxon>Gammaproteobacteria</taxon>
        <taxon>Pseudomonadales</taxon>
        <taxon>Pseudomonadaceae</taxon>
        <taxon>Pseudomonas</taxon>
    </lineage>
</organism>
<dbReference type="Proteomes" id="UP000659438">
    <property type="component" value="Unassembled WGS sequence"/>
</dbReference>
<protein>
    <submittedName>
        <fullName evidence="1">Uncharacterized protein</fullName>
    </submittedName>
</protein>
<evidence type="ECO:0000313" key="1">
    <source>
        <dbReference type="EMBL" id="MBC3396269.1"/>
    </source>
</evidence>
<dbReference type="InterPro" id="IPR013783">
    <property type="entry name" value="Ig-like_fold"/>
</dbReference>
<comment type="caution">
    <text evidence="1">The sequence shown here is derived from an EMBL/GenBank/DDBJ whole genome shotgun (WGS) entry which is preliminary data.</text>
</comment>
<accession>A0A923JQZ9</accession>
<keyword evidence="3" id="KW-1185">Reference proteome</keyword>
<evidence type="ECO:0000313" key="3">
    <source>
        <dbReference type="Proteomes" id="UP000659438"/>
    </source>
</evidence>
<dbReference type="EMBL" id="JABWQX010000004">
    <property type="protein sequence ID" value="MBC3396269.1"/>
    <property type="molecule type" value="Genomic_DNA"/>
</dbReference>
<dbReference type="EMBL" id="JABWQX020000001">
    <property type="protein sequence ID" value="MBV4550568.1"/>
    <property type="molecule type" value="Genomic_DNA"/>
</dbReference>
<gene>
    <name evidence="2" type="ORF">HU742_005335</name>
    <name evidence="1" type="ORF">HU742_13690</name>
</gene>
<reference evidence="1" key="2">
    <citation type="submission" date="2020-07" db="EMBL/GenBank/DDBJ databases">
        <authorList>
            <person name="Lood C."/>
            <person name="Girard L."/>
        </authorList>
    </citation>
    <scope>NUCLEOTIDE SEQUENCE</scope>
    <source>
        <strain evidence="1">SWRI102</strain>
    </source>
</reference>
<dbReference type="AlphaFoldDB" id="A0A923JQZ9"/>
<name>A0A923JQZ9_9PSED</name>
<sequence>MNTDDEIEEIEPYDSKNQEPVSNATLRIISPSGYIPERSFVVSGDGAVKQGLSLIELFTTAGKRFGTAPIDNDGSWRNRVEMPTGIEELVYFAHQTSYGTSARKAVNRHPTTLLEPQSDVSLRPDQVIFRGDCFPEDGFDPGMRIRVLEGNNVLASVTVRGGSPAIISRVPWEARPLAQLSIKTYTVRAEYKSSSSEILTFTENLTFSVIGLDQVVITPVTTPQEMDFILTGTRGLEGASVEVKIDLRDVKVGEGHVVAGGAWSATVKMPEAGPTSLVAIQTYQNVPSPASAARPFKIKPPRLVDISTGYLPPDTLTFSGGGYTGATVEISIISGPPGATPPSPKIVVNGTWETTATNWPFGTYSLKAIQKVSDNANGWIESQPYTFALDRGLPDVSDVIYTQHYQPTISGKGVTGARVKLADPGGASEAAPPVDVRNGAWSSQVKEVWGPTFKREVHIQQSLNGQSSPDWYKLEITIAPLAPVMDSPVENGLSPNLSGTCWPGASLKLKYSDSNTEHPVTNNNGRWTFRRETPFAPDITHTATLIQHAASQDSPPASRTFTVSVPMRKPEITHPSPGEVGRDVTIRGRNGMSGASMQLRDAQFGRLLGAPKLLTTDGEWFINLAGLDFREYTLDAQQTLDGRPSERSAHLVLTVVLLPPQFDVPQPGGKLPRTAELSGNGMPNGRVNVWLQGQAEPLLEEVPVNSGGNWKRIVTLPVGQTTIRAKQFFKDEKGKDQESEYGPWLAYNVVPAAPFIETPAAAEHIGRRVVVSGFGVPGDTVTVRLDDSELKILGRSPVLEDRTWSVTVTLDQPGGAHGLVAVAEYDEFESDDSQPRAVVLGTYLPSIDVPTTGRWIDNPVGFEGQGRPGVGQVVSWYNPDRAWAANLAVDAGAWRGEAVLSLPSGGHWCRFKQTLTDSAGDGTVSDWVESERFDVLPPSSQP</sequence>
<proteinExistence type="predicted"/>
<reference evidence="2" key="3">
    <citation type="submission" date="2021-06" db="EMBL/GenBank/DDBJ databases">
        <title>Updating the genus Pseudomonas: Description of 43 new species and partition of the Pseudomonas putida group.</title>
        <authorList>
            <person name="Girard L."/>
            <person name="Lood C."/>
            <person name="Vandamme P."/>
            <person name="Rokni-Zadeh H."/>
            <person name="Van Noort V."/>
            <person name="Hofte M."/>
            <person name="Lavigne R."/>
            <person name="De Mot R."/>
        </authorList>
    </citation>
    <scope>NUCLEOTIDE SEQUENCE</scope>
    <source>
        <strain evidence="2">SWRI102</strain>
    </source>
</reference>
<dbReference type="RefSeq" id="WP_186643604.1">
    <property type="nucleotide sequence ID" value="NZ_JABWQX020000001.1"/>
</dbReference>
<dbReference type="Gene3D" id="2.60.40.10">
    <property type="entry name" value="Immunoglobulins"/>
    <property type="match status" value="1"/>
</dbReference>
<evidence type="ECO:0000313" key="2">
    <source>
        <dbReference type="EMBL" id="MBV4550568.1"/>
    </source>
</evidence>